<gene>
    <name evidence="9" type="ORF">KCX74_06615</name>
</gene>
<accession>A0A941DUP1</accession>
<dbReference type="InterPro" id="IPR039420">
    <property type="entry name" value="WalR-like"/>
</dbReference>
<dbReference type="SMART" id="SM00421">
    <property type="entry name" value="HTH_LUXR"/>
    <property type="match status" value="1"/>
</dbReference>
<keyword evidence="10" id="KW-1185">Reference proteome</keyword>
<name>A0A941DUP1_9BACI</name>
<dbReference type="InterPro" id="IPR001789">
    <property type="entry name" value="Sig_transdc_resp-reg_receiver"/>
</dbReference>
<keyword evidence="4" id="KW-0238">DNA-binding</keyword>
<evidence type="ECO:0000256" key="5">
    <source>
        <dbReference type="ARBA" id="ARBA00023163"/>
    </source>
</evidence>
<dbReference type="GO" id="GO:0005737">
    <property type="term" value="C:cytoplasm"/>
    <property type="evidence" value="ECO:0007669"/>
    <property type="project" value="UniProtKB-SubCell"/>
</dbReference>
<protein>
    <submittedName>
        <fullName evidence="9">Response regulator transcription factor</fullName>
    </submittedName>
</protein>
<dbReference type="InterPro" id="IPR058245">
    <property type="entry name" value="NreC/VraR/RcsB-like_REC"/>
</dbReference>
<dbReference type="CDD" id="cd17535">
    <property type="entry name" value="REC_NarL-like"/>
    <property type="match status" value="1"/>
</dbReference>
<evidence type="ECO:0000259" key="7">
    <source>
        <dbReference type="PROSITE" id="PS50043"/>
    </source>
</evidence>
<dbReference type="AlphaFoldDB" id="A0A941DUP1"/>
<dbReference type="InterPro" id="IPR011006">
    <property type="entry name" value="CheY-like_superfamily"/>
</dbReference>
<comment type="caution">
    <text evidence="9">The sequence shown here is derived from an EMBL/GenBank/DDBJ whole genome shotgun (WGS) entry which is preliminary data.</text>
</comment>
<feature type="domain" description="HTH luxR-type" evidence="7">
    <location>
        <begin position="152"/>
        <end position="217"/>
    </location>
</feature>
<dbReference type="PANTHER" id="PTHR43214:SF37">
    <property type="entry name" value="TRANSCRIPTIONAL REGULATORY PROTEIN YDFI"/>
    <property type="match status" value="1"/>
</dbReference>
<dbReference type="InterPro" id="IPR000792">
    <property type="entry name" value="Tscrpt_reg_LuxR_C"/>
</dbReference>
<organism evidence="9 10">
    <name type="scientific">Virgibacillus salarius</name>
    <dbReference type="NCBI Taxonomy" id="447199"/>
    <lineage>
        <taxon>Bacteria</taxon>
        <taxon>Bacillati</taxon>
        <taxon>Bacillota</taxon>
        <taxon>Bacilli</taxon>
        <taxon>Bacillales</taxon>
        <taxon>Bacillaceae</taxon>
        <taxon>Virgibacillus</taxon>
    </lineage>
</organism>
<keyword evidence="2 6" id="KW-0597">Phosphoprotein</keyword>
<dbReference type="Pfam" id="PF00072">
    <property type="entry name" value="Response_reg"/>
    <property type="match status" value="1"/>
</dbReference>
<dbReference type="Proteomes" id="UP000675284">
    <property type="component" value="Unassembled WGS sequence"/>
</dbReference>
<dbReference type="PANTHER" id="PTHR43214">
    <property type="entry name" value="TWO-COMPONENT RESPONSE REGULATOR"/>
    <property type="match status" value="1"/>
</dbReference>
<evidence type="ECO:0000256" key="4">
    <source>
        <dbReference type="ARBA" id="ARBA00023125"/>
    </source>
</evidence>
<evidence type="ECO:0000256" key="2">
    <source>
        <dbReference type="ARBA" id="ARBA00022553"/>
    </source>
</evidence>
<evidence type="ECO:0000256" key="1">
    <source>
        <dbReference type="ARBA" id="ARBA00004496"/>
    </source>
</evidence>
<keyword evidence="3" id="KW-0805">Transcription regulation</keyword>
<evidence type="ECO:0000256" key="3">
    <source>
        <dbReference type="ARBA" id="ARBA00023015"/>
    </source>
</evidence>
<dbReference type="EMBL" id="JAGSOT010000014">
    <property type="protein sequence ID" value="MBR7795716.1"/>
    <property type="molecule type" value="Genomic_DNA"/>
</dbReference>
<dbReference type="SMART" id="SM00448">
    <property type="entry name" value="REC"/>
    <property type="match status" value="1"/>
</dbReference>
<comment type="subcellular location">
    <subcellularLocation>
        <location evidence="1">Cytoplasm</location>
    </subcellularLocation>
</comment>
<dbReference type="PROSITE" id="PS50110">
    <property type="entry name" value="RESPONSE_REGULATORY"/>
    <property type="match status" value="1"/>
</dbReference>
<feature type="modified residue" description="4-aspartylphosphate" evidence="6">
    <location>
        <position position="54"/>
    </location>
</feature>
<dbReference type="GO" id="GO:0006355">
    <property type="term" value="P:regulation of DNA-templated transcription"/>
    <property type="evidence" value="ECO:0007669"/>
    <property type="project" value="InterPro"/>
</dbReference>
<sequence>MIKVMIVDDQRLFIDGLRALISNEIDIEVIATAVSVNQAIEKMVENTPDIILMDVQTPYKQTARAIVKMIEKYSGIKVIVLTTIIDEDLIISSINAGCKGYLLKNHDSKHLLRAIRDVYHNEVVFSGKISQILARKIIETKYDNRELLNKAFLNRNIHLSNRELDIACLLTENMSNKRIAQRLFLSEGTVKNYISGIYTTFQIHNRKELVSYFQRLLQK</sequence>
<dbReference type="PROSITE" id="PS50043">
    <property type="entry name" value="HTH_LUXR_2"/>
    <property type="match status" value="1"/>
</dbReference>
<proteinExistence type="predicted"/>
<dbReference type="RefSeq" id="WP_166530128.1">
    <property type="nucleotide sequence ID" value="NZ_BAAACY010000120.1"/>
</dbReference>
<reference evidence="9" key="1">
    <citation type="submission" date="2021-04" db="EMBL/GenBank/DDBJ databases">
        <title>Isolation and polyphasic classification of algal microorganism.</title>
        <authorList>
            <person name="Wang S."/>
        </authorList>
    </citation>
    <scope>NUCLEOTIDE SEQUENCE</scope>
    <source>
        <strain evidence="9">720a</strain>
    </source>
</reference>
<dbReference type="GO" id="GO:0000160">
    <property type="term" value="P:phosphorelay signal transduction system"/>
    <property type="evidence" value="ECO:0007669"/>
    <property type="project" value="InterPro"/>
</dbReference>
<feature type="domain" description="Response regulatory" evidence="8">
    <location>
        <begin position="3"/>
        <end position="119"/>
    </location>
</feature>
<keyword evidence="5" id="KW-0804">Transcription</keyword>
<evidence type="ECO:0000256" key="6">
    <source>
        <dbReference type="PROSITE-ProRule" id="PRU00169"/>
    </source>
</evidence>
<dbReference type="InterPro" id="IPR016032">
    <property type="entry name" value="Sig_transdc_resp-reg_C-effctor"/>
</dbReference>
<dbReference type="SUPFAM" id="SSF52172">
    <property type="entry name" value="CheY-like"/>
    <property type="match status" value="1"/>
</dbReference>
<dbReference type="Gene3D" id="3.40.50.2300">
    <property type="match status" value="1"/>
</dbReference>
<dbReference type="Pfam" id="PF00196">
    <property type="entry name" value="GerE"/>
    <property type="match status" value="1"/>
</dbReference>
<evidence type="ECO:0000259" key="8">
    <source>
        <dbReference type="PROSITE" id="PS50110"/>
    </source>
</evidence>
<dbReference type="SUPFAM" id="SSF46894">
    <property type="entry name" value="C-terminal effector domain of the bipartite response regulators"/>
    <property type="match status" value="1"/>
</dbReference>
<dbReference type="CDD" id="cd06170">
    <property type="entry name" value="LuxR_C_like"/>
    <property type="match status" value="1"/>
</dbReference>
<evidence type="ECO:0000313" key="10">
    <source>
        <dbReference type="Proteomes" id="UP000675284"/>
    </source>
</evidence>
<evidence type="ECO:0000313" key="9">
    <source>
        <dbReference type="EMBL" id="MBR7795716.1"/>
    </source>
</evidence>
<dbReference type="PRINTS" id="PR00038">
    <property type="entry name" value="HTHLUXR"/>
</dbReference>
<dbReference type="GO" id="GO:0003677">
    <property type="term" value="F:DNA binding"/>
    <property type="evidence" value="ECO:0007669"/>
    <property type="project" value="UniProtKB-KW"/>
</dbReference>